<dbReference type="EMBL" id="CABEIY010000008">
    <property type="protein sequence ID" value="VTT27329.1"/>
    <property type="molecule type" value="Genomic_DNA"/>
</dbReference>
<dbReference type="InterPro" id="IPR000182">
    <property type="entry name" value="GNAT_dom"/>
</dbReference>
<keyword evidence="2" id="KW-0808">Transferase</keyword>
<organism evidence="2 3">
    <name type="scientific">Streptococcus dysgalactiae subsp. equisimilis</name>
    <name type="common">Streptococcus equisimilis</name>
    <dbReference type="NCBI Taxonomy" id="119602"/>
    <lineage>
        <taxon>Bacteria</taxon>
        <taxon>Bacillati</taxon>
        <taxon>Bacillota</taxon>
        <taxon>Bacilli</taxon>
        <taxon>Lactobacillales</taxon>
        <taxon>Streptococcaceae</taxon>
        <taxon>Streptococcus</taxon>
    </lineage>
</organism>
<dbReference type="CDD" id="cd04301">
    <property type="entry name" value="NAT_SF"/>
    <property type="match status" value="1"/>
</dbReference>
<keyword evidence="2" id="KW-0012">Acyltransferase</keyword>
<sequence>MSIELVEVNLQSNQDIIDCAYELIKSFWKIHSNYIQTDEESKQDFKEWQSEGNLFYIVKFQNHYIGFARLGNRGAKIDWLEDLFIDEQFQNRGLGTQVINILENKVKQYSESLYLEVASRNLKAMKLYRELGFDCLNSITIRKDFQKENFEVIERQKISDFQFDIKKYNKLFRGQMVGQIPSRQAKKPLIKGFFMYSCIPPTG</sequence>
<dbReference type="Proteomes" id="UP000339049">
    <property type="component" value="Unassembled WGS sequence"/>
</dbReference>
<evidence type="ECO:0000259" key="1">
    <source>
        <dbReference type="PROSITE" id="PS51186"/>
    </source>
</evidence>
<evidence type="ECO:0000313" key="3">
    <source>
        <dbReference type="Proteomes" id="UP000339049"/>
    </source>
</evidence>
<dbReference type="Gene3D" id="3.40.630.30">
    <property type="match status" value="1"/>
</dbReference>
<dbReference type="SUPFAM" id="SSF55729">
    <property type="entry name" value="Acyl-CoA N-acyltransferases (Nat)"/>
    <property type="match status" value="1"/>
</dbReference>
<proteinExistence type="predicted"/>
<comment type="caution">
    <text evidence="2">The sequence shown here is derived from an EMBL/GenBank/DDBJ whole genome shotgun (WGS) entry which is preliminary data.</text>
</comment>
<gene>
    <name evidence="2" type="primary">bltD</name>
    <name evidence="2" type="ORF">NCTC11557_02334</name>
</gene>
<feature type="domain" description="N-acetyltransferase" evidence="1">
    <location>
        <begin position="14"/>
        <end position="159"/>
    </location>
</feature>
<accession>A0AAE9QV59</accession>
<evidence type="ECO:0000313" key="2">
    <source>
        <dbReference type="EMBL" id="VTT27329.1"/>
    </source>
</evidence>
<dbReference type="InterPro" id="IPR016181">
    <property type="entry name" value="Acyl_CoA_acyltransferase"/>
</dbReference>
<dbReference type="RefSeq" id="WP_015057233.1">
    <property type="nucleotide sequence ID" value="NZ_CABEIS010000003.1"/>
</dbReference>
<dbReference type="GeneID" id="83689439"/>
<dbReference type="PROSITE" id="PS51186">
    <property type="entry name" value="GNAT"/>
    <property type="match status" value="1"/>
</dbReference>
<dbReference type="AlphaFoldDB" id="A0AAE9QV59"/>
<reference evidence="2 3" key="1">
    <citation type="submission" date="2019-05" db="EMBL/GenBank/DDBJ databases">
        <authorList>
            <consortium name="Pathogen Informatics"/>
        </authorList>
    </citation>
    <scope>NUCLEOTIDE SEQUENCE [LARGE SCALE GENOMIC DNA]</scope>
    <source>
        <strain evidence="2 3">NCTC11557</strain>
    </source>
</reference>
<dbReference type="EC" id="2.3.1.57" evidence="2"/>
<dbReference type="GO" id="GO:0004145">
    <property type="term" value="F:diamine N-acetyltransferase activity"/>
    <property type="evidence" value="ECO:0007669"/>
    <property type="project" value="UniProtKB-EC"/>
</dbReference>
<name>A0AAE9QV59_STREQ</name>
<protein>
    <submittedName>
        <fullName evidence="2">Acetyltransferase, GNAT family protein</fullName>
        <ecNumber evidence="2">2.3.1.57</ecNumber>
    </submittedName>
</protein>
<dbReference type="Pfam" id="PF00583">
    <property type="entry name" value="Acetyltransf_1"/>
    <property type="match status" value="1"/>
</dbReference>